<dbReference type="AlphaFoldDB" id="A0A6C2YMU0"/>
<feature type="domain" description="Xylose isomerase-like TIM barrel" evidence="1">
    <location>
        <begin position="21"/>
        <end position="266"/>
    </location>
</feature>
<dbReference type="Gene3D" id="3.20.20.150">
    <property type="entry name" value="Divalent-metal-dependent TIM barrel enzymes"/>
    <property type="match status" value="1"/>
</dbReference>
<dbReference type="Proteomes" id="UP000464378">
    <property type="component" value="Chromosome"/>
</dbReference>
<dbReference type="InterPro" id="IPR013022">
    <property type="entry name" value="Xyl_isomerase-like_TIM-brl"/>
</dbReference>
<gene>
    <name evidence="2" type="ORF">GMBLW1_15750</name>
</gene>
<dbReference type="InterPro" id="IPR050312">
    <property type="entry name" value="IolE/XylAMocC-like"/>
</dbReference>
<accession>A0A6C2YMU0</accession>
<reference evidence="2" key="1">
    <citation type="submission" date="2019-04" db="EMBL/GenBank/DDBJ databases">
        <authorList>
            <consortium name="Science for Life Laboratories"/>
        </authorList>
    </citation>
    <scope>NUCLEOTIDE SEQUENCE</scope>
    <source>
        <strain evidence="2">MBLW1</strain>
    </source>
</reference>
<dbReference type="EMBL" id="LR593887">
    <property type="protein sequence ID" value="VTS01241.1"/>
    <property type="molecule type" value="Genomic_DNA"/>
</dbReference>
<evidence type="ECO:0000313" key="2">
    <source>
        <dbReference type="EMBL" id="VIP02385.1"/>
    </source>
</evidence>
<evidence type="ECO:0000313" key="3">
    <source>
        <dbReference type="Proteomes" id="UP000464378"/>
    </source>
</evidence>
<keyword evidence="2" id="KW-0413">Isomerase</keyword>
<sequence>MLTLSAFADEISPDPQVQLDVLKQSNVRHIEFRSILSTNVLALSDLQIDEFHALLQREGFKLSAIGSPIGKIAIDQPFEPHLEKFQRAIHLAKKFGTPNIRIFSYYPPAGSPEHGFDWSPWRNEVIRRMKVKVEIAEKEGIMLFHENEHRIYGDSPERLADLYAAVQSPNLRAAFDPANFVFCDYDPWAGWEASKAFTAHLHIKDWKYGEKHGALAGQGDGLMERIIGDAVKRGYSGFATLEPHLLGGGPTGGVTGPELFPQAIEAFRQVMRNVGATEQVIRS</sequence>
<dbReference type="Pfam" id="PF01261">
    <property type="entry name" value="AP_endonuc_2"/>
    <property type="match status" value="1"/>
</dbReference>
<organism evidence="2">
    <name type="scientific">Tuwongella immobilis</name>
    <dbReference type="NCBI Taxonomy" id="692036"/>
    <lineage>
        <taxon>Bacteria</taxon>
        <taxon>Pseudomonadati</taxon>
        <taxon>Planctomycetota</taxon>
        <taxon>Planctomycetia</taxon>
        <taxon>Gemmatales</taxon>
        <taxon>Gemmataceae</taxon>
        <taxon>Tuwongella</taxon>
    </lineage>
</organism>
<evidence type="ECO:0000259" key="1">
    <source>
        <dbReference type="Pfam" id="PF01261"/>
    </source>
</evidence>
<dbReference type="GO" id="GO:0016853">
    <property type="term" value="F:isomerase activity"/>
    <property type="evidence" value="ECO:0007669"/>
    <property type="project" value="UniProtKB-KW"/>
</dbReference>
<protein>
    <recommendedName>
        <fullName evidence="1">Xylose isomerase-like TIM barrel domain-containing protein</fullName>
    </recommendedName>
</protein>
<dbReference type="InParanoid" id="A0A6C2YMU0"/>
<name>A0A6C2YMU0_9BACT</name>
<keyword evidence="3" id="KW-1185">Reference proteome</keyword>
<dbReference type="SUPFAM" id="SSF51658">
    <property type="entry name" value="Xylose isomerase-like"/>
    <property type="match status" value="1"/>
</dbReference>
<dbReference type="PANTHER" id="PTHR12110">
    <property type="entry name" value="HYDROXYPYRUVATE ISOMERASE"/>
    <property type="match status" value="1"/>
</dbReference>
<dbReference type="KEGG" id="tim:GMBLW1_15750"/>
<dbReference type="PANTHER" id="PTHR12110:SF53">
    <property type="entry name" value="BLR5974 PROTEIN"/>
    <property type="match status" value="1"/>
</dbReference>
<dbReference type="EMBL" id="LR586016">
    <property type="protein sequence ID" value="VIP02385.1"/>
    <property type="molecule type" value="Genomic_DNA"/>
</dbReference>
<dbReference type="RefSeq" id="WP_162657567.1">
    <property type="nucleotide sequence ID" value="NZ_LR593887.1"/>
</dbReference>
<proteinExistence type="predicted"/>
<dbReference type="InterPro" id="IPR036237">
    <property type="entry name" value="Xyl_isomerase-like_sf"/>
</dbReference>